<evidence type="ECO:0000313" key="1">
    <source>
        <dbReference type="EMBL" id="MBY8879666.1"/>
    </source>
</evidence>
<dbReference type="SUPFAM" id="SSF55961">
    <property type="entry name" value="Bet v1-like"/>
    <property type="match status" value="1"/>
</dbReference>
<sequence>MATVHFHMNSPMSPAEVMGVLTDFSPERAKEWPTIDEEHLTVHQRGDTWAEVTEGTAAQWEHARYEWDPASNKVTTTTIDSKVFGPGGGWVFEMTPEGEGTRVDIQLTREHPSTFKGKMLATILPFSAPVLRKSFKGPLKSA</sequence>
<proteinExistence type="predicted"/>
<dbReference type="EMBL" id="JAINZZ010000022">
    <property type="protein sequence ID" value="MBY8879666.1"/>
    <property type="molecule type" value="Genomic_DNA"/>
</dbReference>
<name>A0ABS7Q960_9ACTN</name>
<comment type="caution">
    <text evidence="1">The sequence shown here is derived from an EMBL/GenBank/DDBJ whole genome shotgun (WGS) entry which is preliminary data.</text>
</comment>
<reference evidence="1 2" key="1">
    <citation type="submission" date="2021-08" db="EMBL/GenBank/DDBJ databases">
        <title>WGS of actinomycetes from Thailand.</title>
        <authorList>
            <person name="Thawai C."/>
        </authorList>
    </citation>
    <scope>NUCLEOTIDE SEQUENCE [LARGE SCALE GENOMIC DNA]</scope>
    <source>
        <strain evidence="1 2">PLK6-54</strain>
    </source>
</reference>
<evidence type="ECO:0000313" key="2">
    <source>
        <dbReference type="Proteomes" id="UP000778578"/>
    </source>
</evidence>
<organism evidence="1 2">
    <name type="scientific">Actinacidiphila acidipaludis</name>
    <dbReference type="NCBI Taxonomy" id="2873382"/>
    <lineage>
        <taxon>Bacteria</taxon>
        <taxon>Bacillati</taxon>
        <taxon>Actinomycetota</taxon>
        <taxon>Actinomycetes</taxon>
        <taxon>Kitasatosporales</taxon>
        <taxon>Streptomycetaceae</taxon>
        <taxon>Actinacidiphila</taxon>
    </lineage>
</organism>
<dbReference type="InterPro" id="IPR023393">
    <property type="entry name" value="START-like_dom_sf"/>
</dbReference>
<keyword evidence="2" id="KW-1185">Reference proteome</keyword>
<dbReference type="Gene3D" id="3.30.530.20">
    <property type="match status" value="1"/>
</dbReference>
<gene>
    <name evidence="1" type="ORF">K7862_18775</name>
</gene>
<dbReference type="RefSeq" id="WP_222963905.1">
    <property type="nucleotide sequence ID" value="NZ_JAINZZ010000022.1"/>
</dbReference>
<evidence type="ECO:0008006" key="3">
    <source>
        <dbReference type="Google" id="ProtNLM"/>
    </source>
</evidence>
<protein>
    <recommendedName>
        <fullName evidence="3">SRPBCC family protein</fullName>
    </recommendedName>
</protein>
<accession>A0ABS7Q960</accession>
<dbReference type="Proteomes" id="UP000778578">
    <property type="component" value="Unassembled WGS sequence"/>
</dbReference>